<protein>
    <recommendedName>
        <fullName evidence="6">SURF1-like protein</fullName>
    </recommendedName>
</protein>
<keyword evidence="4" id="KW-1133">Transmembrane helix</keyword>
<accession>A0A2P8DQI5</accession>
<dbReference type="PANTHER" id="PTHR23427">
    <property type="entry name" value="SURFEIT LOCUS PROTEIN"/>
    <property type="match status" value="1"/>
</dbReference>
<dbReference type="PROSITE" id="PS51257">
    <property type="entry name" value="PROKAR_LIPOPROTEIN"/>
    <property type="match status" value="1"/>
</dbReference>
<evidence type="ECO:0000256" key="6">
    <source>
        <dbReference type="RuleBase" id="RU363076"/>
    </source>
</evidence>
<keyword evidence="5" id="KW-0472">Membrane</keyword>
<dbReference type="InterPro" id="IPR045214">
    <property type="entry name" value="Surf1/Surf4"/>
</dbReference>
<dbReference type="CDD" id="cd06662">
    <property type="entry name" value="SURF1"/>
    <property type="match status" value="1"/>
</dbReference>
<evidence type="ECO:0000256" key="1">
    <source>
        <dbReference type="ARBA" id="ARBA00004370"/>
    </source>
</evidence>
<feature type="compositionally biased region" description="Gly residues" evidence="7">
    <location>
        <begin position="262"/>
        <end position="284"/>
    </location>
</feature>
<dbReference type="PROSITE" id="PS50895">
    <property type="entry name" value="SURF1"/>
    <property type="match status" value="1"/>
</dbReference>
<evidence type="ECO:0000256" key="2">
    <source>
        <dbReference type="ARBA" id="ARBA00007165"/>
    </source>
</evidence>
<dbReference type="GO" id="GO:0005886">
    <property type="term" value="C:plasma membrane"/>
    <property type="evidence" value="ECO:0007669"/>
    <property type="project" value="UniProtKB-SubCell"/>
</dbReference>
<evidence type="ECO:0000313" key="9">
    <source>
        <dbReference type="Proteomes" id="UP000240542"/>
    </source>
</evidence>
<dbReference type="RefSeq" id="WP_106581878.1">
    <property type="nucleotide sequence ID" value="NZ_PYGA01000003.1"/>
</dbReference>
<feature type="compositionally biased region" description="Low complexity" evidence="7">
    <location>
        <begin position="195"/>
        <end position="208"/>
    </location>
</feature>
<proteinExistence type="inferred from homology"/>
<dbReference type="InterPro" id="IPR002994">
    <property type="entry name" value="Surf1/Shy1"/>
</dbReference>
<sequence length="345" mass="34876">MRSPLLAPRWLGVHLLAVLVVCACTGLGYWQYLRAQEPAREVVTNPVEDLDRAGDIGALLEPGEYLRQDLANEAVTATGTFDPDAQLLAPALSPEGDEGYYVIAPLVTSDGAAVTVSRGWLPRSEAEAADTLPEPPKGEVTVAGWLAMPQKENSKGYSAVSMPSGQVERIASALLVNEWPYPLYEGYVVQGREPAGAAGDSPAAGGAPVLREIPPPDPPTGVTWDLKNLSYAAQWWVFGVAAGVFWISLVRREAAEQRDGGDAGSGTGNGGGTPGAGGGSGDGAPEGDDGAGSGDRADGAAPGVGDGGGAHGDGATPEDDGATPEDGAGALDSGGGQPAVRAGAD</sequence>
<dbReference type="PANTHER" id="PTHR23427:SF2">
    <property type="entry name" value="SURFEIT LOCUS PROTEIN 1"/>
    <property type="match status" value="1"/>
</dbReference>
<keyword evidence="9" id="KW-1185">Reference proteome</keyword>
<evidence type="ECO:0000256" key="7">
    <source>
        <dbReference type="SAM" id="MobiDB-lite"/>
    </source>
</evidence>
<dbReference type="EMBL" id="PYGA01000003">
    <property type="protein sequence ID" value="PSK99476.1"/>
    <property type="molecule type" value="Genomic_DNA"/>
</dbReference>
<feature type="compositionally biased region" description="Gly residues" evidence="7">
    <location>
        <begin position="302"/>
        <end position="312"/>
    </location>
</feature>
<comment type="caution">
    <text evidence="8">The sequence shown here is derived from an EMBL/GenBank/DDBJ whole genome shotgun (WGS) entry which is preliminary data.</text>
</comment>
<keyword evidence="6" id="KW-1003">Cell membrane</keyword>
<organism evidence="8 9">
    <name type="scientific">Murinocardiopsis flavida</name>
    <dbReference type="NCBI Taxonomy" id="645275"/>
    <lineage>
        <taxon>Bacteria</taxon>
        <taxon>Bacillati</taxon>
        <taxon>Actinomycetota</taxon>
        <taxon>Actinomycetes</taxon>
        <taxon>Streptosporangiales</taxon>
        <taxon>Nocardiopsidaceae</taxon>
        <taxon>Murinocardiopsis</taxon>
    </lineage>
</organism>
<comment type="subcellular location">
    <subcellularLocation>
        <location evidence="6">Cell membrane</location>
        <topology evidence="6">Multi-pass membrane protein</topology>
    </subcellularLocation>
    <subcellularLocation>
        <location evidence="1">Membrane</location>
    </subcellularLocation>
</comment>
<evidence type="ECO:0000256" key="5">
    <source>
        <dbReference type="ARBA" id="ARBA00023136"/>
    </source>
</evidence>
<evidence type="ECO:0000313" key="8">
    <source>
        <dbReference type="EMBL" id="PSK99476.1"/>
    </source>
</evidence>
<evidence type="ECO:0000256" key="3">
    <source>
        <dbReference type="ARBA" id="ARBA00022692"/>
    </source>
</evidence>
<dbReference type="OrthoDB" id="9807214at2"/>
<dbReference type="Pfam" id="PF02104">
    <property type="entry name" value="SURF1"/>
    <property type="match status" value="1"/>
</dbReference>
<name>A0A2P8DQI5_9ACTN</name>
<feature type="region of interest" description="Disordered" evidence="7">
    <location>
        <begin position="195"/>
        <end position="216"/>
    </location>
</feature>
<reference evidence="8 9" key="1">
    <citation type="submission" date="2018-03" db="EMBL/GenBank/DDBJ databases">
        <title>Genomic Encyclopedia of Archaeal and Bacterial Type Strains, Phase II (KMG-II): from individual species to whole genera.</title>
        <authorList>
            <person name="Goeker M."/>
        </authorList>
    </citation>
    <scope>NUCLEOTIDE SEQUENCE [LARGE SCALE GENOMIC DNA]</scope>
    <source>
        <strain evidence="8 9">DSM 45312</strain>
    </source>
</reference>
<evidence type="ECO:0000256" key="4">
    <source>
        <dbReference type="ARBA" id="ARBA00022989"/>
    </source>
</evidence>
<dbReference type="Proteomes" id="UP000240542">
    <property type="component" value="Unassembled WGS sequence"/>
</dbReference>
<keyword evidence="3" id="KW-0812">Transmembrane</keyword>
<comment type="similarity">
    <text evidence="2 6">Belongs to the SURF1 family.</text>
</comment>
<gene>
    <name evidence="8" type="ORF">CLV63_103201</name>
</gene>
<feature type="region of interest" description="Disordered" evidence="7">
    <location>
        <begin position="258"/>
        <end position="345"/>
    </location>
</feature>
<dbReference type="AlphaFoldDB" id="A0A2P8DQI5"/>